<dbReference type="Proteomes" id="UP000273516">
    <property type="component" value="Unassembled WGS sequence"/>
</dbReference>
<evidence type="ECO:0000256" key="5">
    <source>
        <dbReference type="ARBA" id="ARBA00022723"/>
    </source>
</evidence>
<keyword evidence="6" id="KW-0547">Nucleotide-binding</keyword>
<dbReference type="CDD" id="cd00371">
    <property type="entry name" value="HMA"/>
    <property type="match status" value="1"/>
</dbReference>
<dbReference type="InterPro" id="IPR051014">
    <property type="entry name" value="Cation_Transport_ATPase_IB"/>
</dbReference>
<evidence type="ECO:0000313" key="10">
    <source>
        <dbReference type="EMBL" id="RMC34712.1"/>
    </source>
</evidence>
<feature type="domain" description="HMA" evidence="9">
    <location>
        <begin position="5"/>
        <end position="71"/>
    </location>
</feature>
<reference evidence="10 11" key="1">
    <citation type="submission" date="2018-07" db="EMBL/GenBank/DDBJ databases">
        <authorList>
            <person name="Zhang Y."/>
            <person name="Wang L."/>
            <person name="Ma S."/>
        </authorList>
    </citation>
    <scope>NUCLEOTIDE SEQUENCE [LARGE SCALE GENOMIC DNA]</scope>
    <source>
        <strain evidence="10 11">4-2</strain>
    </source>
</reference>
<evidence type="ECO:0000259" key="9">
    <source>
        <dbReference type="PROSITE" id="PS50846"/>
    </source>
</evidence>
<dbReference type="PANTHER" id="PTHR48085:SF5">
    <property type="entry name" value="CADMIUM_ZINC-TRANSPORTING ATPASE HMA4-RELATED"/>
    <property type="match status" value="1"/>
</dbReference>
<keyword evidence="11" id="KW-1185">Reference proteome</keyword>
<dbReference type="Gene3D" id="3.30.70.100">
    <property type="match status" value="1"/>
</dbReference>
<comment type="similarity">
    <text evidence="2">Belongs to the cation transport ATPase (P-type) (TC 3.A.3) family. Type IB subfamily.</text>
</comment>
<keyword evidence="8" id="KW-0812">Transmembrane</keyword>
<dbReference type="SUPFAM" id="SSF55008">
    <property type="entry name" value="HMA, heavy metal-associated domain"/>
    <property type="match status" value="1"/>
</dbReference>
<evidence type="ECO:0000256" key="2">
    <source>
        <dbReference type="ARBA" id="ARBA00006024"/>
    </source>
</evidence>
<feature type="transmembrane region" description="Helical" evidence="8">
    <location>
        <begin position="140"/>
        <end position="156"/>
    </location>
</feature>
<name>A0A3M0MAF4_9RHOB</name>
<dbReference type="GO" id="GO:0015086">
    <property type="term" value="F:cadmium ion transmembrane transporter activity"/>
    <property type="evidence" value="ECO:0007669"/>
    <property type="project" value="TreeGrafter"/>
</dbReference>
<gene>
    <name evidence="10" type="ORF">C9E81_11425</name>
</gene>
<dbReference type="GO" id="GO:0046872">
    <property type="term" value="F:metal ion binding"/>
    <property type="evidence" value="ECO:0007669"/>
    <property type="project" value="UniProtKB-KW"/>
</dbReference>
<keyword evidence="5" id="KW-0479">Metal-binding</keyword>
<feature type="transmembrane region" description="Helical" evidence="8">
    <location>
        <begin position="162"/>
        <end position="179"/>
    </location>
</feature>
<comment type="caution">
    <text evidence="10">The sequence shown here is derived from an EMBL/GenBank/DDBJ whole genome shotgun (WGS) entry which is preliminary data.</text>
</comment>
<proteinExistence type="inferred from homology"/>
<sequence length="266" mass="28508">MKDATRREWAVNGMDCAACTRKVAQAVERLPGVSDVRVALISEKLSLMLEPGTTDPRRVEETVRRLGYGIWRHEEKATGHGAGIPPAVAHDRFACGALAGPGLDRRFHAGAGHGETENIPRCSEPVDAGKVWHRTGKDRLVAFVGSLLALAWAVEIMTSASYGYWAFVAAALIGVAPVTKCATEALRTGQPFTIESLMTIAAVSAVFIGPAEEAALVVFLFAVGELLKDVAAGKAREVIRALANLVPKTAFLKEASRYRRGDEFLA</sequence>
<keyword evidence="8" id="KW-0472">Membrane</keyword>
<dbReference type="AlphaFoldDB" id="A0A3M0MAF4"/>
<dbReference type="GO" id="GO:0005886">
    <property type="term" value="C:plasma membrane"/>
    <property type="evidence" value="ECO:0007669"/>
    <property type="project" value="UniProtKB-SubCell"/>
</dbReference>
<keyword evidence="7" id="KW-0067">ATP-binding</keyword>
<dbReference type="RefSeq" id="WP_122112487.1">
    <property type="nucleotide sequence ID" value="NZ_QOKZ01000004.1"/>
</dbReference>
<organism evidence="10 11">
    <name type="scientific">Paracoccus alkanivorans</name>
    <dbReference type="NCBI Taxonomy" id="2116655"/>
    <lineage>
        <taxon>Bacteria</taxon>
        <taxon>Pseudomonadati</taxon>
        <taxon>Pseudomonadota</taxon>
        <taxon>Alphaproteobacteria</taxon>
        <taxon>Rhodobacterales</taxon>
        <taxon>Paracoccaceae</taxon>
        <taxon>Paracoccus</taxon>
    </lineage>
</organism>
<evidence type="ECO:0000256" key="3">
    <source>
        <dbReference type="ARBA" id="ARBA00022475"/>
    </source>
</evidence>
<dbReference type="PROSITE" id="PS50846">
    <property type="entry name" value="HMA_2"/>
    <property type="match status" value="1"/>
</dbReference>
<dbReference type="OrthoDB" id="9807843at2"/>
<evidence type="ECO:0000313" key="11">
    <source>
        <dbReference type="Proteomes" id="UP000273516"/>
    </source>
</evidence>
<evidence type="ECO:0000256" key="7">
    <source>
        <dbReference type="ARBA" id="ARBA00022840"/>
    </source>
</evidence>
<dbReference type="InterPro" id="IPR036163">
    <property type="entry name" value="HMA_dom_sf"/>
</dbReference>
<protein>
    <recommendedName>
        <fullName evidence="9">HMA domain-containing protein</fullName>
    </recommendedName>
</protein>
<keyword evidence="3" id="KW-1003">Cell membrane</keyword>
<dbReference type="InterPro" id="IPR006121">
    <property type="entry name" value="HMA_dom"/>
</dbReference>
<keyword evidence="4" id="KW-0597">Phosphoprotein</keyword>
<dbReference type="PROSITE" id="PS01047">
    <property type="entry name" value="HMA_1"/>
    <property type="match status" value="1"/>
</dbReference>
<keyword evidence="8" id="KW-1133">Transmembrane helix</keyword>
<evidence type="ECO:0000256" key="4">
    <source>
        <dbReference type="ARBA" id="ARBA00022553"/>
    </source>
</evidence>
<evidence type="ECO:0000256" key="1">
    <source>
        <dbReference type="ARBA" id="ARBA00004651"/>
    </source>
</evidence>
<dbReference type="GO" id="GO:0005524">
    <property type="term" value="F:ATP binding"/>
    <property type="evidence" value="ECO:0007669"/>
    <property type="project" value="UniProtKB-KW"/>
</dbReference>
<dbReference type="PANTHER" id="PTHR48085">
    <property type="entry name" value="CADMIUM/ZINC-TRANSPORTING ATPASE HMA2-RELATED"/>
    <property type="match status" value="1"/>
</dbReference>
<evidence type="ECO:0000256" key="8">
    <source>
        <dbReference type="SAM" id="Phobius"/>
    </source>
</evidence>
<dbReference type="EMBL" id="QOKZ01000004">
    <property type="protein sequence ID" value="RMC34712.1"/>
    <property type="molecule type" value="Genomic_DNA"/>
</dbReference>
<dbReference type="Pfam" id="PF00403">
    <property type="entry name" value="HMA"/>
    <property type="match status" value="1"/>
</dbReference>
<evidence type="ECO:0000256" key="6">
    <source>
        <dbReference type="ARBA" id="ARBA00022741"/>
    </source>
</evidence>
<comment type="subcellular location">
    <subcellularLocation>
        <location evidence="1">Cell membrane</location>
        <topology evidence="1">Multi-pass membrane protein</topology>
    </subcellularLocation>
</comment>
<dbReference type="InterPro" id="IPR017969">
    <property type="entry name" value="Heavy-metal-associated_CS"/>
</dbReference>
<accession>A0A3M0MAF4</accession>